<dbReference type="Proteomes" id="UP000095283">
    <property type="component" value="Unplaced"/>
</dbReference>
<keyword evidence="1" id="KW-1185">Reference proteome</keyword>
<proteinExistence type="predicted"/>
<name>A0A1I7WG68_HETBA</name>
<evidence type="ECO:0000313" key="1">
    <source>
        <dbReference type="Proteomes" id="UP000095283"/>
    </source>
</evidence>
<organism evidence="1 2">
    <name type="scientific">Heterorhabditis bacteriophora</name>
    <name type="common">Entomopathogenic nematode worm</name>
    <dbReference type="NCBI Taxonomy" id="37862"/>
    <lineage>
        <taxon>Eukaryota</taxon>
        <taxon>Metazoa</taxon>
        <taxon>Ecdysozoa</taxon>
        <taxon>Nematoda</taxon>
        <taxon>Chromadorea</taxon>
        <taxon>Rhabditida</taxon>
        <taxon>Rhabditina</taxon>
        <taxon>Rhabditomorpha</taxon>
        <taxon>Strongyloidea</taxon>
        <taxon>Heterorhabditidae</taxon>
        <taxon>Heterorhabditis</taxon>
    </lineage>
</organism>
<sequence length="41" mass="4769">MHPVFLCHYHDYSQHRNCSETPDNEGEAKVKCSVFSSIKMI</sequence>
<evidence type="ECO:0000313" key="2">
    <source>
        <dbReference type="WBParaSite" id="Hba_03922"/>
    </source>
</evidence>
<protein>
    <submittedName>
        <fullName evidence="2">Uncharacterized protein</fullName>
    </submittedName>
</protein>
<dbReference type="WBParaSite" id="Hba_03922">
    <property type="protein sequence ID" value="Hba_03922"/>
    <property type="gene ID" value="Hba_03922"/>
</dbReference>
<dbReference type="AlphaFoldDB" id="A0A1I7WG68"/>
<reference evidence="2" key="1">
    <citation type="submission" date="2016-11" db="UniProtKB">
        <authorList>
            <consortium name="WormBaseParasite"/>
        </authorList>
    </citation>
    <scope>IDENTIFICATION</scope>
</reference>
<accession>A0A1I7WG68</accession>